<keyword evidence="3" id="KW-1185">Reference proteome</keyword>
<dbReference type="EMBL" id="CP014859">
    <property type="protein sequence ID" value="AOS65498.1"/>
    <property type="molecule type" value="Genomic_DNA"/>
</dbReference>
<feature type="region of interest" description="Disordered" evidence="1">
    <location>
        <begin position="221"/>
        <end position="240"/>
    </location>
</feature>
<evidence type="ECO:0000313" key="3">
    <source>
        <dbReference type="Proteomes" id="UP000095210"/>
    </source>
</evidence>
<protein>
    <recommendedName>
        <fullName evidence="4">Adenosylcobinamide amidohydrolase</fullName>
    </recommendedName>
</protein>
<sequence length="240" mass="24604">MPDNPLYQAVSGQQPAAELGLVAGLPVLTWRLSKPWLAISSAVLGGGIGERHWVCNATVHRDYDRPDPAAHLREIAGELDLLGPGVGLLTAMDVGDAITRVDHEVTACVTTGVGEHPTWAAAEESPLLSAQPGTVNAVCVLPVRLTEGALVNAVATVAEAKAQAFGDLGVPGTGTCTDATVLLCPVDGPVESYGGPRSRIGGALARAVHAAVHAGLTAAPPGTSWSYRRTRPPSLPPTSN</sequence>
<reference evidence="3" key="1">
    <citation type="submission" date="2016-03" db="EMBL/GenBank/DDBJ databases">
        <title>Complete genome sequence of the type strain Actinoalloteichus hymeniacidonis DSM 45092.</title>
        <authorList>
            <person name="Schaffert L."/>
            <person name="Albersmeier A."/>
            <person name="Winkler A."/>
            <person name="Kalinowski J."/>
            <person name="Zotchev S."/>
            <person name="Ruckert C."/>
        </authorList>
    </citation>
    <scope>NUCLEOTIDE SEQUENCE [LARGE SCALE GENOMIC DNA]</scope>
    <source>
        <strain evidence="3">HPA177(T) (DSM 45092(T))</strain>
    </source>
</reference>
<dbReference type="RefSeq" id="WP_084643382.1">
    <property type="nucleotide sequence ID" value="NZ_CP014859.1"/>
</dbReference>
<dbReference type="KEGG" id="ahm:TL08_23590"/>
<dbReference type="InterPro" id="IPR002808">
    <property type="entry name" value="AdoCbi_amidolase"/>
</dbReference>
<evidence type="ECO:0000256" key="1">
    <source>
        <dbReference type="SAM" id="MobiDB-lite"/>
    </source>
</evidence>
<evidence type="ECO:0000313" key="2">
    <source>
        <dbReference type="EMBL" id="AOS65498.1"/>
    </source>
</evidence>
<organism evidence="2 3">
    <name type="scientific">Actinoalloteichus hymeniacidonis</name>
    <dbReference type="NCBI Taxonomy" id="340345"/>
    <lineage>
        <taxon>Bacteria</taxon>
        <taxon>Bacillati</taxon>
        <taxon>Actinomycetota</taxon>
        <taxon>Actinomycetes</taxon>
        <taxon>Pseudonocardiales</taxon>
        <taxon>Pseudonocardiaceae</taxon>
        <taxon>Actinoalloteichus</taxon>
    </lineage>
</organism>
<dbReference type="PANTHER" id="PTHR35336:SF5">
    <property type="entry name" value="ADENOSYLCOBINAMIDE AMIDOHYDROLASE"/>
    <property type="match status" value="1"/>
</dbReference>
<accession>A0AAC9HU57</accession>
<dbReference type="AlphaFoldDB" id="A0AAC9HU57"/>
<dbReference type="PANTHER" id="PTHR35336">
    <property type="entry name" value="ADENOSYLCOBINAMIDE AMIDOHYDROLASE"/>
    <property type="match status" value="1"/>
</dbReference>
<gene>
    <name evidence="2" type="ORF">TL08_23590</name>
</gene>
<proteinExistence type="predicted"/>
<evidence type="ECO:0008006" key="4">
    <source>
        <dbReference type="Google" id="ProtNLM"/>
    </source>
</evidence>
<name>A0AAC9HU57_9PSEU</name>
<dbReference type="InterPro" id="IPR052209">
    <property type="entry name" value="CbiZ"/>
</dbReference>
<dbReference type="Proteomes" id="UP000095210">
    <property type="component" value="Chromosome"/>
</dbReference>
<dbReference type="Pfam" id="PF01955">
    <property type="entry name" value="CbiZ"/>
    <property type="match status" value="1"/>
</dbReference>